<evidence type="ECO:0000256" key="1">
    <source>
        <dbReference type="SAM" id="MobiDB-lite"/>
    </source>
</evidence>
<keyword evidence="2" id="KW-0812">Transmembrane</keyword>
<keyword evidence="4" id="KW-1185">Reference proteome</keyword>
<gene>
    <name evidence="3" type="ORF">H9L14_05300</name>
</gene>
<sequence length="765" mass="82078">MNPSPQRAETTTTLKDYVDPPAEPEISGAFDPYTWRESEAQSEFRGAGGRQVLGSALVILAALWLGYIAWAAGKALSGQPLSSPAIAQWLALAAGPLALLGLVWIMFGRTRRKEAERFTRSVIEMRAEARSLEGLLAVLTQRIQDSRTELTMMAQHLMQLGDETTGKLGGITRELDSSTDKLTKQGVALDRAAESARNDIAVLLDDLPRAEATALSMAEQLRAAGSEAQQHAATYAEQVSTLSESTKAAEEIVATAVQRLTEHLGRVESSGSAASASIGEANIKLSTTADDLMSRAAATLEQIRSGIDAQAAAVASLVEQSSAGIGRTGAEAAEALATNVTGANVAIDGLTARIAEQERSSRRIVAETSRALAELDRHFADLAESGDQRAIAFTQSIGRARGELQQLSQETGAQDNAVEALAERAAALQNHVGQLTSDVKEQLSLAISDAEAGANRLMRATETIRPELDWMREAAIEASDRIRASATSIAEQQDRFTTLLATLDEGVGTAGERLTSLASSISEAQTEASRLSQETGPALIDAMVQVKEAAAHAAERAREAIASVVPQSAQSLSEATRDALQKVIHEEIEQRLADVQTTAALAVEAARTASDRLTEQMLTLGRSATALEQHMEQISSEQREKDSEAFARRVAMLIDSMHSASIDVGKILSDEVDDKAWDSYLKGNRGVFTRRAVRLLEGSETRSIRAHYETDAEFQQSVNRYVHDFEAMMRRVVSDKDGGIIAVTLMSSDTGKLYAALSQVVDKKR</sequence>
<reference evidence="3 4" key="1">
    <citation type="submission" date="2020-08" db="EMBL/GenBank/DDBJ databases">
        <title>Genome sequence of Sphingomonas sediminicola KACC 15039T.</title>
        <authorList>
            <person name="Hyun D.-W."/>
            <person name="Bae J.-W."/>
        </authorList>
    </citation>
    <scope>NUCLEOTIDE SEQUENCE [LARGE SCALE GENOMIC DNA]</scope>
    <source>
        <strain evidence="3 4">KACC 15039</strain>
    </source>
</reference>
<protein>
    <recommendedName>
        <fullName evidence="5">ATPase</fullName>
    </recommendedName>
</protein>
<feature type="transmembrane region" description="Helical" evidence="2">
    <location>
        <begin position="52"/>
        <end position="73"/>
    </location>
</feature>
<proteinExistence type="predicted"/>
<keyword evidence="2" id="KW-1133">Transmembrane helix</keyword>
<accession>A0ABX6T9P0</accession>
<feature type="compositionally biased region" description="Polar residues" evidence="1">
    <location>
        <begin position="1"/>
        <end position="14"/>
    </location>
</feature>
<dbReference type="EMBL" id="CP060782">
    <property type="protein sequence ID" value="QNP46551.1"/>
    <property type="molecule type" value="Genomic_DNA"/>
</dbReference>
<evidence type="ECO:0000313" key="4">
    <source>
        <dbReference type="Proteomes" id="UP000516105"/>
    </source>
</evidence>
<organism evidence="3 4">
    <name type="scientific">Sphingomonas sediminicola</name>
    <dbReference type="NCBI Taxonomy" id="386874"/>
    <lineage>
        <taxon>Bacteria</taxon>
        <taxon>Pseudomonadati</taxon>
        <taxon>Pseudomonadota</taxon>
        <taxon>Alphaproteobacteria</taxon>
        <taxon>Sphingomonadales</taxon>
        <taxon>Sphingomonadaceae</taxon>
        <taxon>Sphingomonas</taxon>
    </lineage>
</organism>
<evidence type="ECO:0008006" key="5">
    <source>
        <dbReference type="Google" id="ProtNLM"/>
    </source>
</evidence>
<dbReference type="Proteomes" id="UP000516105">
    <property type="component" value="Chromosome"/>
</dbReference>
<name>A0ABX6T9P0_9SPHN</name>
<feature type="region of interest" description="Disordered" evidence="1">
    <location>
        <begin position="1"/>
        <end position="23"/>
    </location>
</feature>
<keyword evidence="2" id="KW-0472">Membrane</keyword>
<evidence type="ECO:0000256" key="2">
    <source>
        <dbReference type="SAM" id="Phobius"/>
    </source>
</evidence>
<feature type="transmembrane region" description="Helical" evidence="2">
    <location>
        <begin position="85"/>
        <end position="107"/>
    </location>
</feature>
<dbReference type="RefSeq" id="WP_187709504.1">
    <property type="nucleotide sequence ID" value="NZ_CP060782.1"/>
</dbReference>
<evidence type="ECO:0000313" key="3">
    <source>
        <dbReference type="EMBL" id="QNP46551.1"/>
    </source>
</evidence>